<name>A0A8S9ZS77_9BILA</name>
<organism evidence="1 2">
    <name type="scientific">Meloidogyne graminicola</name>
    <dbReference type="NCBI Taxonomy" id="189291"/>
    <lineage>
        <taxon>Eukaryota</taxon>
        <taxon>Metazoa</taxon>
        <taxon>Ecdysozoa</taxon>
        <taxon>Nematoda</taxon>
        <taxon>Chromadorea</taxon>
        <taxon>Rhabditida</taxon>
        <taxon>Tylenchina</taxon>
        <taxon>Tylenchomorpha</taxon>
        <taxon>Tylenchoidea</taxon>
        <taxon>Meloidogynidae</taxon>
        <taxon>Meloidogyninae</taxon>
        <taxon>Meloidogyne</taxon>
    </lineage>
</organism>
<comment type="caution">
    <text evidence="1">The sequence shown here is derived from an EMBL/GenBank/DDBJ whole genome shotgun (WGS) entry which is preliminary data.</text>
</comment>
<proteinExistence type="predicted"/>
<gene>
    <name evidence="1" type="ORF">Mgra_00004313</name>
</gene>
<accession>A0A8S9ZS77</accession>
<dbReference type="EMBL" id="JABEBT010000031">
    <property type="protein sequence ID" value="KAF7636327.1"/>
    <property type="molecule type" value="Genomic_DNA"/>
</dbReference>
<evidence type="ECO:0000313" key="1">
    <source>
        <dbReference type="EMBL" id="KAF7636327.1"/>
    </source>
</evidence>
<dbReference type="Proteomes" id="UP000605970">
    <property type="component" value="Unassembled WGS sequence"/>
</dbReference>
<dbReference type="AlphaFoldDB" id="A0A8S9ZS77"/>
<keyword evidence="2" id="KW-1185">Reference proteome</keyword>
<evidence type="ECO:0000313" key="2">
    <source>
        <dbReference type="Proteomes" id="UP000605970"/>
    </source>
</evidence>
<reference evidence="1" key="1">
    <citation type="journal article" date="2020" name="Ecol. Evol.">
        <title>Genome structure and content of the rice root-knot nematode (Meloidogyne graminicola).</title>
        <authorList>
            <person name="Phan N.T."/>
            <person name="Danchin E.G.J."/>
            <person name="Klopp C."/>
            <person name="Perfus-Barbeoch L."/>
            <person name="Kozlowski D.K."/>
            <person name="Koutsovoulos G.D."/>
            <person name="Lopez-Roques C."/>
            <person name="Bouchez O."/>
            <person name="Zahm M."/>
            <person name="Besnard G."/>
            <person name="Bellafiore S."/>
        </authorList>
    </citation>
    <scope>NUCLEOTIDE SEQUENCE</scope>
    <source>
        <strain evidence="1">VN-18</strain>
    </source>
</reference>
<protein>
    <submittedName>
        <fullName evidence="1">Uncharacterized protein</fullName>
    </submittedName>
</protein>
<sequence length="62" mass="7471">MKNKLRKFWLTNINCYKYFCPFCKNKANGNVLNPFSLQFFYINLARKNKSLKNFLKSILTKN</sequence>